<name>A0A8J9YVM3_BRALA</name>
<organism evidence="2 3">
    <name type="scientific">Branchiostoma lanceolatum</name>
    <name type="common">Common lancelet</name>
    <name type="synonym">Amphioxus lanceolatum</name>
    <dbReference type="NCBI Taxonomy" id="7740"/>
    <lineage>
        <taxon>Eukaryota</taxon>
        <taxon>Metazoa</taxon>
        <taxon>Chordata</taxon>
        <taxon>Cephalochordata</taxon>
        <taxon>Leptocardii</taxon>
        <taxon>Amphioxiformes</taxon>
        <taxon>Branchiostomatidae</taxon>
        <taxon>Branchiostoma</taxon>
    </lineage>
</organism>
<proteinExistence type="predicted"/>
<sequence>MVDRFVEQYPAVVAACLDDRVKKKDSFKKLQKCSDDDIDRMERFLEVMRLPFKITVAMSAEKRPTSGQVLPMLQKLQQHTADKEEDDKFTKDVKSAIRKDLSGRYREVDRREFLEEATALDPRFKSCPSGRTEPEEVVPLQKPQEDSQTPAKKQKLNVMEEIFEDGDDDDVVVTHIEPPIGQSQEENVRDARANGTAEEQRKRLSKDKDRAAKTRAKETALQRSKRLSKDKEKTTESRRNETALQRSKRLSKDKEKTTESRKNETALQRRTRLSKVKEKTTESRKNETALRRSIRLSKDKEKTTESRRNETALQRRTRLSKVKAKTTESRKNETALRRSTRMSKDKERIAEGRAVQTHTVLQRRPSGLEMV</sequence>
<feature type="compositionally biased region" description="Basic residues" evidence="1">
    <location>
        <begin position="315"/>
        <end position="324"/>
    </location>
</feature>
<accession>A0A8J9YVM3</accession>
<feature type="region of interest" description="Disordered" evidence="1">
    <location>
        <begin position="123"/>
        <end position="371"/>
    </location>
</feature>
<evidence type="ECO:0000313" key="2">
    <source>
        <dbReference type="EMBL" id="CAH1242557.1"/>
    </source>
</evidence>
<dbReference type="AlphaFoldDB" id="A0A8J9YVM3"/>
<dbReference type="OrthoDB" id="10050977at2759"/>
<evidence type="ECO:0000313" key="3">
    <source>
        <dbReference type="Proteomes" id="UP000838412"/>
    </source>
</evidence>
<reference evidence="2" key="1">
    <citation type="submission" date="2022-01" db="EMBL/GenBank/DDBJ databases">
        <authorList>
            <person name="Braso-Vives M."/>
        </authorList>
    </citation>
    <scope>NUCLEOTIDE SEQUENCE</scope>
</reference>
<feature type="compositionally biased region" description="Basic and acidic residues" evidence="1">
    <location>
        <begin position="227"/>
        <end position="241"/>
    </location>
</feature>
<protein>
    <submittedName>
        <fullName evidence="2">ZBED1 protein</fullName>
    </submittedName>
</protein>
<feature type="compositionally biased region" description="Basic and acidic residues" evidence="1">
    <location>
        <begin position="325"/>
        <end position="351"/>
    </location>
</feature>
<dbReference type="SUPFAM" id="SSF53098">
    <property type="entry name" value="Ribonuclease H-like"/>
    <property type="match status" value="1"/>
</dbReference>
<dbReference type="InterPro" id="IPR012337">
    <property type="entry name" value="RNaseH-like_sf"/>
</dbReference>
<gene>
    <name evidence="2" type="primary">ZBED1</name>
    <name evidence="2" type="ORF">BLAG_LOCUS5846</name>
</gene>
<keyword evidence="3" id="KW-1185">Reference proteome</keyword>
<feature type="compositionally biased region" description="Acidic residues" evidence="1">
    <location>
        <begin position="161"/>
        <end position="171"/>
    </location>
</feature>
<dbReference type="EMBL" id="OV696697">
    <property type="protein sequence ID" value="CAH1242557.1"/>
    <property type="molecule type" value="Genomic_DNA"/>
</dbReference>
<feature type="compositionally biased region" description="Basic and acidic residues" evidence="1">
    <location>
        <begin position="250"/>
        <end position="264"/>
    </location>
</feature>
<feature type="compositionally biased region" description="Basic and acidic residues" evidence="1">
    <location>
        <begin position="275"/>
        <end position="310"/>
    </location>
</feature>
<feature type="compositionally biased region" description="Basic and acidic residues" evidence="1">
    <location>
        <begin position="186"/>
        <end position="220"/>
    </location>
</feature>
<dbReference type="Proteomes" id="UP000838412">
    <property type="component" value="Chromosome 12"/>
</dbReference>
<evidence type="ECO:0000256" key="1">
    <source>
        <dbReference type="SAM" id="MobiDB-lite"/>
    </source>
</evidence>